<dbReference type="Proteomes" id="UP001595699">
    <property type="component" value="Unassembled WGS sequence"/>
</dbReference>
<evidence type="ECO:0000313" key="2">
    <source>
        <dbReference type="EMBL" id="MFC3760475.1"/>
    </source>
</evidence>
<dbReference type="EMBL" id="JBHRZH010000005">
    <property type="protein sequence ID" value="MFC3760475.1"/>
    <property type="molecule type" value="Genomic_DNA"/>
</dbReference>
<keyword evidence="1 2" id="KW-0378">Hydrolase</keyword>
<gene>
    <name evidence="2" type="ORF">ACFOUW_06475</name>
</gene>
<dbReference type="PANTHER" id="PTHR33886">
    <property type="entry name" value="UNSATURATED RHAMNOGALACTURONAN HYDROLASE (EUROFUNG)"/>
    <property type="match status" value="1"/>
</dbReference>
<name>A0ABV7Y5D6_9ACTN</name>
<dbReference type="InterPro" id="IPR052043">
    <property type="entry name" value="PolySaccharide_Degr_Enz"/>
</dbReference>
<evidence type="ECO:0000256" key="1">
    <source>
        <dbReference type="ARBA" id="ARBA00022801"/>
    </source>
</evidence>
<reference evidence="3" key="1">
    <citation type="journal article" date="2019" name="Int. J. Syst. Evol. Microbiol.">
        <title>The Global Catalogue of Microorganisms (GCM) 10K type strain sequencing project: providing services to taxonomists for standard genome sequencing and annotation.</title>
        <authorList>
            <consortium name="The Broad Institute Genomics Platform"/>
            <consortium name="The Broad Institute Genome Sequencing Center for Infectious Disease"/>
            <person name="Wu L."/>
            <person name="Ma J."/>
        </authorList>
    </citation>
    <scope>NUCLEOTIDE SEQUENCE [LARGE SCALE GENOMIC DNA]</scope>
    <source>
        <strain evidence="3">CGMCC 4.7241</strain>
    </source>
</reference>
<proteinExistence type="predicted"/>
<dbReference type="InterPro" id="IPR008928">
    <property type="entry name" value="6-hairpin_glycosidase_sf"/>
</dbReference>
<dbReference type="RefSeq" id="WP_205122481.1">
    <property type="nucleotide sequence ID" value="NZ_JAFBCM010000001.1"/>
</dbReference>
<organism evidence="2 3">
    <name type="scientific">Tenggerimyces flavus</name>
    <dbReference type="NCBI Taxonomy" id="1708749"/>
    <lineage>
        <taxon>Bacteria</taxon>
        <taxon>Bacillati</taxon>
        <taxon>Actinomycetota</taxon>
        <taxon>Actinomycetes</taxon>
        <taxon>Propionibacteriales</taxon>
        <taxon>Nocardioidaceae</taxon>
        <taxon>Tenggerimyces</taxon>
    </lineage>
</organism>
<keyword evidence="3" id="KW-1185">Reference proteome</keyword>
<accession>A0ABV7Y5D6</accession>
<dbReference type="PANTHER" id="PTHR33886:SF8">
    <property type="entry name" value="UNSATURATED RHAMNOGALACTURONAN HYDROLASE (EUROFUNG)"/>
    <property type="match status" value="1"/>
</dbReference>
<dbReference type="SUPFAM" id="SSF48208">
    <property type="entry name" value="Six-hairpin glycosidases"/>
    <property type="match status" value="1"/>
</dbReference>
<comment type="caution">
    <text evidence="2">The sequence shown here is derived from an EMBL/GenBank/DDBJ whole genome shotgun (WGS) entry which is preliminary data.</text>
</comment>
<sequence length="300" mass="31738">MSAELEGVVNATLRCSFKVWGFGIGPALNGLVRAGHGEYVRDLMSAAAARPPGDPTDHLVPVEALVELGLDGPWAKAFRSAVVDAVRPVPGRPRVHRPDFPPWQRTIWVDCLHTDGPGLALLGEDEAAVELTEEACAALQRDDGLFDHGYDVAAGRGNGVAWGRGQGWALLGLTGVLAHVPDDRLARRLRRLVEALAACERDGRWGTVVDRPDAPVELSTSAYVAHAVGAAVRHGLVDAAYADLADRALAAALAGLKNGALPTSEATPVGTVESYLDRPLGLHPWGQGPLLLALLDRRQA</sequence>
<dbReference type="InterPro" id="IPR010905">
    <property type="entry name" value="Glyco_hydro_88"/>
</dbReference>
<dbReference type="Gene3D" id="1.50.10.10">
    <property type="match status" value="1"/>
</dbReference>
<evidence type="ECO:0000313" key="3">
    <source>
        <dbReference type="Proteomes" id="UP001595699"/>
    </source>
</evidence>
<dbReference type="InterPro" id="IPR012341">
    <property type="entry name" value="6hp_glycosidase-like_sf"/>
</dbReference>
<dbReference type="Pfam" id="PF07470">
    <property type="entry name" value="Glyco_hydro_88"/>
    <property type="match status" value="1"/>
</dbReference>
<dbReference type="GO" id="GO:0016787">
    <property type="term" value="F:hydrolase activity"/>
    <property type="evidence" value="ECO:0007669"/>
    <property type="project" value="UniProtKB-KW"/>
</dbReference>
<protein>
    <submittedName>
        <fullName evidence="2">Glycoside hydrolase family 88 protein</fullName>
    </submittedName>
</protein>